<feature type="domain" description="UspA" evidence="2">
    <location>
        <begin position="3"/>
        <end position="156"/>
    </location>
</feature>
<dbReference type="PANTHER" id="PTHR46268:SF6">
    <property type="entry name" value="UNIVERSAL STRESS PROTEIN UP12"/>
    <property type="match status" value="1"/>
</dbReference>
<dbReference type="STRING" id="740709.A10D4_07495"/>
<comment type="caution">
    <text evidence="3">The sequence shown here is derived from an EMBL/GenBank/DDBJ whole genome shotgun (WGS) entry which is preliminary data.</text>
</comment>
<name>K2KMM2_9GAMM</name>
<evidence type="ECO:0000313" key="3">
    <source>
        <dbReference type="EMBL" id="EKE83674.1"/>
    </source>
</evidence>
<organism evidence="3 4">
    <name type="scientific">Idiomarina xiamenensis 10-D-4</name>
    <dbReference type="NCBI Taxonomy" id="740709"/>
    <lineage>
        <taxon>Bacteria</taxon>
        <taxon>Pseudomonadati</taxon>
        <taxon>Pseudomonadota</taxon>
        <taxon>Gammaproteobacteria</taxon>
        <taxon>Alteromonadales</taxon>
        <taxon>Idiomarinaceae</taxon>
        <taxon>Idiomarina</taxon>
    </lineage>
</organism>
<dbReference type="Proteomes" id="UP000014115">
    <property type="component" value="Unassembled WGS sequence"/>
</dbReference>
<evidence type="ECO:0000313" key="4">
    <source>
        <dbReference type="Proteomes" id="UP000014115"/>
    </source>
</evidence>
<comment type="similarity">
    <text evidence="1">Belongs to the universal stress protein A family.</text>
</comment>
<gene>
    <name evidence="3" type="ORF">A10D4_07495</name>
</gene>
<dbReference type="CDD" id="cd00293">
    <property type="entry name" value="USP-like"/>
    <property type="match status" value="1"/>
</dbReference>
<keyword evidence="4" id="KW-1185">Reference proteome</keyword>
<dbReference type="Pfam" id="PF00582">
    <property type="entry name" value="Usp"/>
    <property type="match status" value="2"/>
</dbReference>
<dbReference type="InterPro" id="IPR006015">
    <property type="entry name" value="Universal_stress_UspA"/>
</dbReference>
<dbReference type="RefSeq" id="WP_008488712.1">
    <property type="nucleotide sequence ID" value="NZ_AMRG01000008.1"/>
</dbReference>
<sequence>MSQVIACIDASSAMSAVVSAASWAAERLRSPLTLLHLIEHGHAAIQQDMTGNIGLGSRERLLAELAALDEQKSRLLLEQGQQLLQQAKQQALAQVSESDVLLRQRHGQLADSLAEQEVDTRLVVIGMHGEQHGVDGHIGSQLETVLRRVKKPILLTPDSFKAPCSVMLAFDGSRVAQKACELLAASPLCQGLAVHIVYVGAAAADIEAKLDDAAQLLVKAGHEVSTTVIEGEVEPMLHQYQHQHGIDLMVMGAYGHSKLRQFFVGSTTTAMLAASKSPILILR</sequence>
<dbReference type="PATRIC" id="fig|740709.3.peg.1524"/>
<dbReference type="OrthoDB" id="9804721at2"/>
<dbReference type="PRINTS" id="PR01438">
    <property type="entry name" value="UNVRSLSTRESS"/>
</dbReference>
<dbReference type="PANTHER" id="PTHR46268">
    <property type="entry name" value="STRESS RESPONSE PROTEIN NHAX"/>
    <property type="match status" value="1"/>
</dbReference>
<dbReference type="eggNOG" id="COG0589">
    <property type="taxonomic scope" value="Bacteria"/>
</dbReference>
<dbReference type="InterPro" id="IPR006016">
    <property type="entry name" value="UspA"/>
</dbReference>
<reference evidence="3 4" key="1">
    <citation type="journal article" date="2012" name="J. Bacteriol.">
        <title>Genome Sequence of Idiomarina xiamenensis Type Strain 10-D-4.</title>
        <authorList>
            <person name="Lai Q."/>
            <person name="Wang L."/>
            <person name="Wang W."/>
            <person name="Shao Z."/>
        </authorList>
    </citation>
    <scope>NUCLEOTIDE SEQUENCE [LARGE SCALE GENOMIC DNA]</scope>
    <source>
        <strain evidence="3 4">10-D-4</strain>
    </source>
</reference>
<protein>
    <submittedName>
        <fullName evidence="3">UspA, universal stress protein</fullName>
    </submittedName>
</protein>
<accession>K2KMM2</accession>
<evidence type="ECO:0000259" key="2">
    <source>
        <dbReference type="Pfam" id="PF00582"/>
    </source>
</evidence>
<evidence type="ECO:0000256" key="1">
    <source>
        <dbReference type="ARBA" id="ARBA00008791"/>
    </source>
</evidence>
<proteinExistence type="inferred from homology"/>
<dbReference type="Gene3D" id="3.40.50.12370">
    <property type="match status" value="1"/>
</dbReference>
<dbReference type="SUPFAM" id="SSF52402">
    <property type="entry name" value="Adenine nucleotide alpha hydrolases-like"/>
    <property type="match status" value="2"/>
</dbReference>
<dbReference type="AlphaFoldDB" id="K2KMM2"/>
<feature type="domain" description="UspA" evidence="2">
    <location>
        <begin position="167"/>
        <end position="283"/>
    </location>
</feature>
<dbReference type="EMBL" id="AMRG01000008">
    <property type="protein sequence ID" value="EKE83674.1"/>
    <property type="molecule type" value="Genomic_DNA"/>
</dbReference>